<feature type="compositionally biased region" description="Polar residues" evidence="1">
    <location>
        <begin position="78"/>
        <end position="87"/>
    </location>
</feature>
<comment type="caution">
    <text evidence="2">The sequence shown here is derived from an EMBL/GenBank/DDBJ whole genome shotgun (WGS) entry which is preliminary data.</text>
</comment>
<dbReference type="AlphaFoldDB" id="A0A5N5SZH1"/>
<feature type="region of interest" description="Disordered" evidence="1">
    <location>
        <begin position="21"/>
        <end position="48"/>
    </location>
</feature>
<dbReference type="OrthoDB" id="7786239at2759"/>
<feature type="region of interest" description="Disordered" evidence="1">
    <location>
        <begin position="65"/>
        <end position="87"/>
    </location>
</feature>
<dbReference type="EMBL" id="SEYY01018464">
    <property type="protein sequence ID" value="KAB7499337.1"/>
    <property type="molecule type" value="Genomic_DNA"/>
</dbReference>
<keyword evidence="3" id="KW-1185">Reference proteome</keyword>
<accession>A0A5N5SZH1</accession>
<evidence type="ECO:0000313" key="2">
    <source>
        <dbReference type="EMBL" id="KAB7499337.1"/>
    </source>
</evidence>
<dbReference type="Proteomes" id="UP000326759">
    <property type="component" value="Unassembled WGS sequence"/>
</dbReference>
<reference evidence="2 3" key="1">
    <citation type="journal article" date="2019" name="PLoS Biol.">
        <title>Sex chromosomes control vertical transmission of feminizing Wolbachia symbionts in an isopod.</title>
        <authorList>
            <person name="Becking T."/>
            <person name="Chebbi M.A."/>
            <person name="Giraud I."/>
            <person name="Moumen B."/>
            <person name="Laverre T."/>
            <person name="Caubet Y."/>
            <person name="Peccoud J."/>
            <person name="Gilbert C."/>
            <person name="Cordaux R."/>
        </authorList>
    </citation>
    <scope>NUCLEOTIDE SEQUENCE [LARGE SCALE GENOMIC DNA]</scope>
    <source>
        <strain evidence="2">ANa2</strain>
        <tissue evidence="2">Whole body excluding digestive tract and cuticle</tissue>
    </source>
</reference>
<gene>
    <name evidence="2" type="ORF">Anas_09256</name>
</gene>
<name>A0A5N5SZH1_9CRUS</name>
<proteinExistence type="predicted"/>
<organism evidence="2 3">
    <name type="scientific">Armadillidium nasatum</name>
    <dbReference type="NCBI Taxonomy" id="96803"/>
    <lineage>
        <taxon>Eukaryota</taxon>
        <taxon>Metazoa</taxon>
        <taxon>Ecdysozoa</taxon>
        <taxon>Arthropoda</taxon>
        <taxon>Crustacea</taxon>
        <taxon>Multicrustacea</taxon>
        <taxon>Malacostraca</taxon>
        <taxon>Eumalacostraca</taxon>
        <taxon>Peracarida</taxon>
        <taxon>Isopoda</taxon>
        <taxon>Oniscidea</taxon>
        <taxon>Crinocheta</taxon>
        <taxon>Armadillidiidae</taxon>
        <taxon>Armadillidium</taxon>
    </lineage>
</organism>
<sequence>MAESELKRNFVENNLVFIKQEPIDEDESSQSSNIEVKMGNDTPSQNFQENSISQQNLKQVKLENLPCKQEPVSPPMTPSNTTKIIEL</sequence>
<evidence type="ECO:0000313" key="3">
    <source>
        <dbReference type="Proteomes" id="UP000326759"/>
    </source>
</evidence>
<evidence type="ECO:0000256" key="1">
    <source>
        <dbReference type="SAM" id="MobiDB-lite"/>
    </source>
</evidence>
<protein>
    <submittedName>
        <fullName evidence="2">Uncharacterized protein</fullName>
    </submittedName>
</protein>